<dbReference type="RefSeq" id="WP_286160170.1">
    <property type="nucleotide sequence ID" value="NZ_FRBK01000002.1"/>
</dbReference>
<protein>
    <recommendedName>
        <fullName evidence="4">Lipoprotein</fullName>
    </recommendedName>
</protein>
<evidence type="ECO:0008006" key="4">
    <source>
        <dbReference type="Google" id="ProtNLM"/>
    </source>
</evidence>
<sequence>MSLFRPVVRPVFRPALRPAGRAPAARPRTPAPVPRALAAPLALTLALLPPALLAGCASPEGLKDEGRARRVNAPLALWPQHSPAPLRENENPAALKPLPALPRIPSGTMAGVDPLTVLDADFTSSGGTPPRPDSVRRPELHDLTDDGKPDLIAVVDLDRRTSELRVYTVRHAVVTRILALRGVLAGVELAAGHLAIREPTKDPRYVSVTDYVWDGRSMGLWDLTLDVARKGQPSSPAPAPLPAPAVGFAGNPP</sequence>
<evidence type="ECO:0000256" key="1">
    <source>
        <dbReference type="SAM" id="MobiDB-lite"/>
    </source>
</evidence>
<feature type="region of interest" description="Disordered" evidence="1">
    <location>
        <begin position="120"/>
        <end position="144"/>
    </location>
</feature>
<feature type="region of interest" description="Disordered" evidence="1">
    <location>
        <begin position="231"/>
        <end position="253"/>
    </location>
</feature>
<accession>A0A9X8QP13</accession>
<comment type="caution">
    <text evidence="2">The sequence shown here is derived from an EMBL/GenBank/DDBJ whole genome shotgun (WGS) entry which is preliminary data.</text>
</comment>
<evidence type="ECO:0000313" key="3">
    <source>
        <dbReference type="Proteomes" id="UP000184388"/>
    </source>
</evidence>
<dbReference type="Proteomes" id="UP000184388">
    <property type="component" value="Unassembled WGS sequence"/>
</dbReference>
<feature type="compositionally biased region" description="Basic and acidic residues" evidence="1">
    <location>
        <begin position="133"/>
        <end position="144"/>
    </location>
</feature>
<gene>
    <name evidence="2" type="ORF">SAMN05216268_102299</name>
</gene>
<proteinExistence type="predicted"/>
<organism evidence="2 3">
    <name type="scientific">Streptomyces yunnanensis</name>
    <dbReference type="NCBI Taxonomy" id="156453"/>
    <lineage>
        <taxon>Bacteria</taxon>
        <taxon>Bacillati</taxon>
        <taxon>Actinomycetota</taxon>
        <taxon>Actinomycetes</taxon>
        <taxon>Kitasatosporales</taxon>
        <taxon>Streptomycetaceae</taxon>
        <taxon>Streptomyces</taxon>
    </lineage>
</organism>
<name>A0A9X8QP13_9ACTN</name>
<reference evidence="3" key="1">
    <citation type="submission" date="2016-11" db="EMBL/GenBank/DDBJ databases">
        <authorList>
            <person name="Jaros S."/>
            <person name="Januszkiewicz K."/>
            <person name="Wedrychowicz H."/>
        </authorList>
    </citation>
    <scope>NUCLEOTIDE SEQUENCE [LARGE SCALE GENOMIC DNA]</scope>
    <source>
        <strain evidence="3">CGMCC 4.3555</strain>
    </source>
</reference>
<evidence type="ECO:0000313" key="2">
    <source>
        <dbReference type="EMBL" id="SHL02998.1"/>
    </source>
</evidence>
<dbReference type="AlphaFoldDB" id="A0A9X8QP13"/>
<dbReference type="EMBL" id="FRBK01000002">
    <property type="protein sequence ID" value="SHL02998.1"/>
    <property type="molecule type" value="Genomic_DNA"/>
</dbReference>